<evidence type="ECO:0000313" key="4">
    <source>
        <dbReference type="Proteomes" id="UP000245655"/>
    </source>
</evidence>
<dbReference type="AlphaFoldDB" id="A0A2V2A373"/>
<dbReference type="RefSeq" id="WP_109591038.1">
    <property type="nucleotide sequence ID" value="NZ_CAJGZY010000007.1"/>
</dbReference>
<feature type="region of interest" description="Disordered" evidence="1">
    <location>
        <begin position="1"/>
        <end position="20"/>
    </location>
</feature>
<accession>A0A2V2A373</accession>
<protein>
    <recommendedName>
        <fullName evidence="5">Transmembrane protein</fullName>
    </recommendedName>
</protein>
<comment type="caution">
    <text evidence="3">The sequence shown here is derived from an EMBL/GenBank/DDBJ whole genome shotgun (WGS) entry which is preliminary data.</text>
</comment>
<feature type="transmembrane region" description="Helical" evidence="2">
    <location>
        <begin position="130"/>
        <end position="160"/>
    </location>
</feature>
<feature type="transmembrane region" description="Helical" evidence="2">
    <location>
        <begin position="227"/>
        <end position="260"/>
    </location>
</feature>
<feature type="transmembrane region" description="Helical" evidence="2">
    <location>
        <begin position="64"/>
        <end position="83"/>
    </location>
</feature>
<evidence type="ECO:0000256" key="2">
    <source>
        <dbReference type="SAM" id="Phobius"/>
    </source>
</evidence>
<dbReference type="InterPro" id="IPR047798">
    <property type="entry name" value="BPSS1780-like"/>
</dbReference>
<evidence type="ECO:0000256" key="1">
    <source>
        <dbReference type="SAM" id="MobiDB-lite"/>
    </source>
</evidence>
<organism evidence="3 4">
    <name type="scientific">Psychrobacter immobilis</name>
    <dbReference type="NCBI Taxonomy" id="498"/>
    <lineage>
        <taxon>Bacteria</taxon>
        <taxon>Pseudomonadati</taxon>
        <taxon>Pseudomonadota</taxon>
        <taxon>Gammaproteobacteria</taxon>
        <taxon>Moraxellales</taxon>
        <taxon>Moraxellaceae</taxon>
        <taxon>Psychrobacter</taxon>
    </lineage>
</organism>
<proteinExistence type="predicted"/>
<feature type="compositionally biased region" description="Polar residues" evidence="1">
    <location>
        <begin position="1"/>
        <end position="17"/>
    </location>
</feature>
<keyword evidence="2" id="KW-1133">Transmembrane helix</keyword>
<keyword evidence="2" id="KW-0812">Transmembrane</keyword>
<name>A0A2V2A373_PSYIM</name>
<dbReference type="EMBL" id="QGGM01000006">
    <property type="protein sequence ID" value="PWK12970.1"/>
    <property type="molecule type" value="Genomic_DNA"/>
</dbReference>
<dbReference type="Proteomes" id="UP000245655">
    <property type="component" value="Unassembled WGS sequence"/>
</dbReference>
<sequence>MSNPSSPYANVSLQKSDGQPPVLPPTDEYGSALPQLLTSPRKCDAAAGMSWIIKAFGLFKNQPLLWFGISVTFLVIVGIASSVPLLNVLIIPTIFMFIAGIIKGAAAQSQGTELRFDHLFSAFKSHWQPLLILGLLYLVGIIIALIPLFIAMGSMMFSMMSGDMGNNYGAMNDISLGGIFFGYLLTMLLMIPLYMVLWFAPALIVLHNLEPIAAMKKSFEAGKVNIIPILVYGLVFSLLLPILIILTLGLGAFLVLPVMLLTYYTSYRDVWTDQPLSAL</sequence>
<feature type="transmembrane region" description="Helical" evidence="2">
    <location>
        <begin position="89"/>
        <end position="109"/>
    </location>
</feature>
<dbReference type="GeneID" id="60255165"/>
<keyword evidence="4" id="KW-1185">Reference proteome</keyword>
<feature type="transmembrane region" description="Helical" evidence="2">
    <location>
        <begin position="180"/>
        <end position="206"/>
    </location>
</feature>
<evidence type="ECO:0008006" key="5">
    <source>
        <dbReference type="Google" id="ProtNLM"/>
    </source>
</evidence>
<evidence type="ECO:0000313" key="3">
    <source>
        <dbReference type="EMBL" id="PWK12970.1"/>
    </source>
</evidence>
<keyword evidence="2" id="KW-0472">Membrane</keyword>
<dbReference type="NCBIfam" id="NF041043">
    <property type="entry name" value="BPSS1780_fam"/>
    <property type="match status" value="1"/>
</dbReference>
<reference evidence="3 4" key="1">
    <citation type="submission" date="2018-05" db="EMBL/GenBank/DDBJ databases">
        <title>Genomic Encyclopedia of Type Strains, Phase IV (KMG-IV): sequencing the most valuable type-strain genomes for metagenomic binning, comparative biology and taxonomic classification.</title>
        <authorList>
            <person name="Goeker M."/>
        </authorList>
    </citation>
    <scope>NUCLEOTIDE SEQUENCE [LARGE SCALE GENOMIC DNA]</scope>
    <source>
        <strain evidence="3 4">DSM 7229</strain>
    </source>
</reference>
<gene>
    <name evidence="3" type="ORF">C8D84_106100</name>
</gene>